<name>A0A075A043_OPIVI</name>
<evidence type="ECO:0000313" key="1">
    <source>
        <dbReference type="EMBL" id="KER33083.1"/>
    </source>
</evidence>
<protein>
    <submittedName>
        <fullName evidence="1">Uncharacterized protein</fullName>
    </submittedName>
</protein>
<dbReference type="GeneID" id="20315169"/>
<organism evidence="1 2">
    <name type="scientific">Opisthorchis viverrini</name>
    <name type="common">Southeast Asian liver fluke</name>
    <dbReference type="NCBI Taxonomy" id="6198"/>
    <lineage>
        <taxon>Eukaryota</taxon>
        <taxon>Metazoa</taxon>
        <taxon>Spiralia</taxon>
        <taxon>Lophotrochozoa</taxon>
        <taxon>Platyhelminthes</taxon>
        <taxon>Trematoda</taxon>
        <taxon>Digenea</taxon>
        <taxon>Opisthorchiida</taxon>
        <taxon>Opisthorchiata</taxon>
        <taxon>Opisthorchiidae</taxon>
        <taxon>Opisthorchis</taxon>
    </lineage>
</organism>
<dbReference type="Proteomes" id="UP000054324">
    <property type="component" value="Unassembled WGS sequence"/>
</dbReference>
<dbReference type="EMBL" id="KL596628">
    <property type="protein sequence ID" value="KER33083.1"/>
    <property type="molecule type" value="Genomic_DNA"/>
</dbReference>
<dbReference type="CTD" id="20315169"/>
<evidence type="ECO:0000313" key="2">
    <source>
        <dbReference type="Proteomes" id="UP000054324"/>
    </source>
</evidence>
<sequence>MCVAHGVERTFLPLTFTPDPAAGLLGQPGSVPALVLPPGGMAARHRKDVTAERFTFYFIVNS</sequence>
<gene>
    <name evidence="1" type="ORF">T265_00981</name>
</gene>
<dbReference type="OrthoDB" id="6266369at2759"/>
<reference evidence="1 2" key="1">
    <citation type="submission" date="2013-11" db="EMBL/GenBank/DDBJ databases">
        <title>Opisthorchis viverrini - life in the bile duct.</title>
        <authorList>
            <person name="Young N.D."/>
            <person name="Nagarajan N."/>
            <person name="Lin S.J."/>
            <person name="Korhonen P.K."/>
            <person name="Jex A.R."/>
            <person name="Hall R.S."/>
            <person name="Safavi-Hemami H."/>
            <person name="Kaewkong W."/>
            <person name="Bertrand D."/>
            <person name="Gao S."/>
            <person name="Seet Q."/>
            <person name="Wongkham S."/>
            <person name="Teh B.T."/>
            <person name="Wongkham C."/>
            <person name="Intapan P.M."/>
            <person name="Maleewong W."/>
            <person name="Yang X."/>
            <person name="Hu M."/>
            <person name="Wang Z."/>
            <person name="Hofmann A."/>
            <person name="Sternberg P.W."/>
            <person name="Tan P."/>
            <person name="Wang J."/>
            <person name="Gasser R.B."/>
        </authorList>
    </citation>
    <scope>NUCLEOTIDE SEQUENCE [LARGE SCALE GENOMIC DNA]</scope>
</reference>
<accession>A0A075A043</accession>
<keyword evidence="2" id="KW-1185">Reference proteome</keyword>
<dbReference type="RefSeq" id="XP_009163160.1">
    <property type="nucleotide sequence ID" value="XM_009164896.1"/>
</dbReference>
<dbReference type="KEGG" id="ovi:T265_00981"/>
<dbReference type="AlphaFoldDB" id="A0A075A043"/>
<proteinExistence type="predicted"/>